<name>A0AAV9XYY7_9CRYT</name>
<feature type="transmembrane region" description="Helical" evidence="1">
    <location>
        <begin position="374"/>
        <end position="394"/>
    </location>
</feature>
<evidence type="ECO:0000313" key="2">
    <source>
        <dbReference type="EMBL" id="KAK6589928.1"/>
    </source>
</evidence>
<comment type="caution">
    <text evidence="2">The sequence shown here is derived from an EMBL/GenBank/DDBJ whole genome shotgun (WGS) entry which is preliminary data.</text>
</comment>
<dbReference type="Proteomes" id="UP001311799">
    <property type="component" value="Unassembled WGS sequence"/>
</dbReference>
<keyword evidence="1" id="KW-0472">Membrane</keyword>
<protein>
    <submittedName>
        <fullName evidence="2">Uncharacterized protein</fullName>
    </submittedName>
</protein>
<sequence>MEQEVRHHDRAENNEVRANTEKAGRTGIMNNFGIADFEQKGNSERPLNPSQYYVDLFYSQLAYSYFESLYHISVKKSLKNACNYNCALGRRSSISPNFDSLYYLANSGIKNILGIYSDKFQDHGPQTRLTDSVFFRDGLNQVLLGQVYDSFVEIPVRCNVTTEFSLIGEYESNEKNFSYPNEKKYSINPWERYHVSILIRAIFVFVFFDVSKELYFVLISLYFLYVRGFFDGIQELFEKISSNHPMEATLADLRRRRAEVELEAAQLLESETVEVVETNLEAKNEDNVDIGSEVAMDEAYNDEKKAELHMDELPDLNQVDVSNDMKEKVKNDAHNPELNEGVEVSSHVKHEETSPIAHAEKDNINSQEDKKINYYFCILYQTIGMYILTLMPWWNPDPTYLI</sequence>
<organism evidence="2 3">
    <name type="scientific">Cryptosporidium xiaoi</name>
    <dbReference type="NCBI Taxonomy" id="659607"/>
    <lineage>
        <taxon>Eukaryota</taxon>
        <taxon>Sar</taxon>
        <taxon>Alveolata</taxon>
        <taxon>Apicomplexa</taxon>
        <taxon>Conoidasida</taxon>
        <taxon>Coccidia</taxon>
        <taxon>Eucoccidiorida</taxon>
        <taxon>Eimeriorina</taxon>
        <taxon>Cryptosporidiidae</taxon>
        <taxon>Cryptosporidium</taxon>
    </lineage>
</organism>
<accession>A0AAV9XYY7</accession>
<keyword evidence="3" id="KW-1185">Reference proteome</keyword>
<keyword evidence="1" id="KW-0812">Transmembrane</keyword>
<gene>
    <name evidence="2" type="ORF">RS030_192852</name>
</gene>
<proteinExistence type="predicted"/>
<evidence type="ECO:0000256" key="1">
    <source>
        <dbReference type="SAM" id="Phobius"/>
    </source>
</evidence>
<reference evidence="2 3" key="1">
    <citation type="submission" date="2023-10" db="EMBL/GenBank/DDBJ databases">
        <title>Comparative genomics analysis reveals potential genetic determinants of host preference in Cryptosporidium xiaoi.</title>
        <authorList>
            <person name="Xiao L."/>
            <person name="Li J."/>
        </authorList>
    </citation>
    <scope>NUCLEOTIDE SEQUENCE [LARGE SCALE GENOMIC DNA]</scope>
    <source>
        <strain evidence="2 3">52996</strain>
    </source>
</reference>
<evidence type="ECO:0000313" key="3">
    <source>
        <dbReference type="Proteomes" id="UP001311799"/>
    </source>
</evidence>
<dbReference type="AlphaFoldDB" id="A0AAV9XYY7"/>
<keyword evidence="1" id="KW-1133">Transmembrane helix</keyword>
<dbReference type="EMBL" id="JAWDEY010000010">
    <property type="protein sequence ID" value="KAK6589928.1"/>
    <property type="molecule type" value="Genomic_DNA"/>
</dbReference>